<dbReference type="RefSeq" id="WP_153336801.1">
    <property type="nucleotide sequence ID" value="NZ_CP104579.1"/>
</dbReference>
<accession>A0AA42QCW4</accession>
<evidence type="ECO:0000313" key="3">
    <source>
        <dbReference type="Proteomes" id="UP001161697"/>
    </source>
</evidence>
<proteinExistence type="predicted"/>
<dbReference type="AlphaFoldDB" id="A0AA42QCW4"/>
<name>A0AA42QCW4_ECTOL</name>
<evidence type="ECO:0000313" key="2">
    <source>
        <dbReference type="EMBL" id="MDH1341422.1"/>
    </source>
</evidence>
<evidence type="ECO:0000313" key="1">
    <source>
        <dbReference type="EMBL" id="MDH0568433.1"/>
    </source>
</evidence>
<dbReference type="EMBL" id="JAOCJE010000001">
    <property type="protein sequence ID" value="MDH1341422.1"/>
    <property type="molecule type" value="Genomic_DNA"/>
</dbReference>
<dbReference type="Proteomes" id="UP001159292">
    <property type="component" value="Unassembled WGS sequence"/>
</dbReference>
<reference evidence="2" key="1">
    <citation type="submission" date="2022-09" db="EMBL/GenBank/DDBJ databases">
        <title>Intensive care unit water sources are persistently colonized with multi-drug resistant bacteria and are the site of extensive horizontal gene transfer of antibiotic resistance genes.</title>
        <authorList>
            <person name="Diorio-Toth L."/>
        </authorList>
    </citation>
    <scope>NUCLEOTIDE SEQUENCE</scope>
    <source>
        <strain evidence="2">GD03704</strain>
        <strain evidence="1">GD04000</strain>
    </source>
</reference>
<sequence>MMELPRQHNIAPHKKDRKSFFALQKNFAQAAAIRYKPSLNAMQPLQGED</sequence>
<gene>
    <name evidence="2" type="ORF">N5J11_19945</name>
    <name evidence="1" type="ORF">N7671_14600</name>
</gene>
<organism evidence="2 3">
    <name type="scientific">Ectopseudomonas oleovorans</name>
    <name type="common">Pseudomonas oleovorans</name>
    <dbReference type="NCBI Taxonomy" id="301"/>
    <lineage>
        <taxon>Bacteria</taxon>
        <taxon>Pseudomonadati</taxon>
        <taxon>Pseudomonadota</taxon>
        <taxon>Gammaproteobacteria</taxon>
        <taxon>Pseudomonadales</taxon>
        <taxon>Pseudomonadaceae</taxon>
        <taxon>Ectopseudomonas</taxon>
    </lineage>
</organism>
<dbReference type="Proteomes" id="UP001161697">
    <property type="component" value="Unassembled WGS sequence"/>
</dbReference>
<dbReference type="GeneID" id="78557629"/>
<dbReference type="EMBL" id="JAOEET010000038">
    <property type="protein sequence ID" value="MDH0568433.1"/>
    <property type="molecule type" value="Genomic_DNA"/>
</dbReference>
<comment type="caution">
    <text evidence="2">The sequence shown here is derived from an EMBL/GenBank/DDBJ whole genome shotgun (WGS) entry which is preliminary data.</text>
</comment>
<protein>
    <submittedName>
        <fullName evidence="2">Uncharacterized protein</fullName>
    </submittedName>
</protein>